<evidence type="ECO:0000313" key="1">
    <source>
        <dbReference type="EMBL" id="MFD1461635.1"/>
    </source>
</evidence>
<protein>
    <submittedName>
        <fullName evidence="1">Uncharacterized protein</fullName>
    </submittedName>
</protein>
<accession>A0ABW4DF85</accession>
<dbReference type="EMBL" id="JBHTNZ010000009">
    <property type="protein sequence ID" value="MFD1461635.1"/>
    <property type="molecule type" value="Genomic_DNA"/>
</dbReference>
<gene>
    <name evidence="1" type="ORF">ACFQ5D_09420</name>
</gene>
<reference evidence="2" key="1">
    <citation type="journal article" date="2019" name="Int. J. Syst. Evol. Microbiol.">
        <title>The Global Catalogue of Microorganisms (GCM) 10K type strain sequencing project: providing services to taxonomists for standard genome sequencing and annotation.</title>
        <authorList>
            <consortium name="The Broad Institute Genomics Platform"/>
            <consortium name="The Broad Institute Genome Sequencing Center for Infectious Disease"/>
            <person name="Wu L."/>
            <person name="Ma J."/>
        </authorList>
    </citation>
    <scope>NUCLEOTIDE SEQUENCE [LARGE SCALE GENOMIC DNA]</scope>
    <source>
        <strain evidence="2">CCM 9147</strain>
    </source>
</reference>
<comment type="caution">
    <text evidence="1">The sequence shown here is derived from an EMBL/GenBank/DDBJ whole genome shotgun (WGS) entry which is preliminary data.</text>
</comment>
<dbReference type="Proteomes" id="UP001597340">
    <property type="component" value="Unassembled WGS sequence"/>
</dbReference>
<proteinExistence type="predicted"/>
<name>A0ABW4DF85_9BACL</name>
<keyword evidence="2" id="KW-1185">Reference proteome</keyword>
<dbReference type="RefSeq" id="WP_229524407.1">
    <property type="nucleotide sequence ID" value="NZ_JAFFQR010000064.1"/>
</dbReference>
<organism evidence="1 2">
    <name type="scientific">Paenibacillus farraposensis</name>
    <dbReference type="NCBI Taxonomy" id="2807095"/>
    <lineage>
        <taxon>Bacteria</taxon>
        <taxon>Bacillati</taxon>
        <taxon>Bacillota</taxon>
        <taxon>Bacilli</taxon>
        <taxon>Bacillales</taxon>
        <taxon>Paenibacillaceae</taxon>
        <taxon>Paenibacillus</taxon>
    </lineage>
</organism>
<sequence>MKQITQKHLTFLKEAAEAFEGNDRWETYTNEEKDLIALRYGVDRDCIKVIELGDEVAFFAQMISSSTTPRQSVHDFYLEMERQLQANDHRGGWENRSIEALAAGITKNFGKLWKCRSHEEFRRRCANIANFTMMMYENDRREEAERK</sequence>
<evidence type="ECO:0000313" key="2">
    <source>
        <dbReference type="Proteomes" id="UP001597340"/>
    </source>
</evidence>